<keyword evidence="4" id="KW-0804">Transcription</keyword>
<gene>
    <name evidence="8" type="ORF">BC952_2670</name>
</gene>
<dbReference type="GO" id="GO:0003677">
    <property type="term" value="F:DNA binding"/>
    <property type="evidence" value="ECO:0007669"/>
    <property type="project" value="UniProtKB-KW"/>
</dbReference>
<evidence type="ECO:0000256" key="3">
    <source>
        <dbReference type="ARBA" id="ARBA00023125"/>
    </source>
</evidence>
<evidence type="ECO:0000256" key="5">
    <source>
        <dbReference type="PROSITE-ProRule" id="PRU00169"/>
    </source>
</evidence>
<evidence type="ECO:0000256" key="1">
    <source>
        <dbReference type="ARBA" id="ARBA00022553"/>
    </source>
</evidence>
<name>A0A495RSL5_9FLAO</name>
<organism evidence="8 9">
    <name type="scientific">Flavobacterium limicola</name>
    <dbReference type="NCBI Taxonomy" id="180441"/>
    <lineage>
        <taxon>Bacteria</taxon>
        <taxon>Pseudomonadati</taxon>
        <taxon>Bacteroidota</taxon>
        <taxon>Flavobacteriia</taxon>
        <taxon>Flavobacteriales</taxon>
        <taxon>Flavobacteriaceae</taxon>
        <taxon>Flavobacterium</taxon>
    </lineage>
</organism>
<keyword evidence="9" id="KW-1185">Reference proteome</keyword>
<dbReference type="RefSeq" id="WP_121365997.1">
    <property type="nucleotide sequence ID" value="NZ_RBXA01000004.1"/>
</dbReference>
<dbReference type="SUPFAM" id="SSF52172">
    <property type="entry name" value="CheY-like"/>
    <property type="match status" value="1"/>
</dbReference>
<keyword evidence="2" id="KW-0805">Transcription regulation</keyword>
<feature type="domain" description="HTH luxR-type" evidence="6">
    <location>
        <begin position="150"/>
        <end position="215"/>
    </location>
</feature>
<dbReference type="Proteomes" id="UP000280091">
    <property type="component" value="Unassembled WGS sequence"/>
</dbReference>
<dbReference type="PROSITE" id="PS50110">
    <property type="entry name" value="RESPONSE_REGULATORY"/>
    <property type="match status" value="1"/>
</dbReference>
<protein>
    <submittedName>
        <fullName evidence="8">LuxR family two component transcriptional regulator</fullName>
    </submittedName>
</protein>
<evidence type="ECO:0000313" key="9">
    <source>
        <dbReference type="Proteomes" id="UP000280091"/>
    </source>
</evidence>
<dbReference type="Pfam" id="PF00072">
    <property type="entry name" value="Response_reg"/>
    <property type="match status" value="1"/>
</dbReference>
<dbReference type="GO" id="GO:0006355">
    <property type="term" value="P:regulation of DNA-templated transcription"/>
    <property type="evidence" value="ECO:0007669"/>
    <property type="project" value="InterPro"/>
</dbReference>
<accession>A0A495RSL5</accession>
<keyword evidence="1 5" id="KW-0597">Phosphoprotein</keyword>
<keyword evidence="3" id="KW-0238">DNA-binding</keyword>
<dbReference type="InterPro" id="IPR016032">
    <property type="entry name" value="Sig_transdc_resp-reg_C-effctor"/>
</dbReference>
<dbReference type="EMBL" id="RBXA01000004">
    <property type="protein sequence ID" value="RKS90290.1"/>
    <property type="molecule type" value="Genomic_DNA"/>
</dbReference>
<dbReference type="PRINTS" id="PR00038">
    <property type="entry name" value="HTHLUXR"/>
</dbReference>
<dbReference type="GO" id="GO:0000160">
    <property type="term" value="P:phosphorelay signal transduction system"/>
    <property type="evidence" value="ECO:0007669"/>
    <property type="project" value="InterPro"/>
</dbReference>
<feature type="domain" description="Response regulatory" evidence="7">
    <location>
        <begin position="6"/>
        <end position="124"/>
    </location>
</feature>
<dbReference type="InterPro" id="IPR000792">
    <property type="entry name" value="Tscrpt_reg_LuxR_C"/>
</dbReference>
<proteinExistence type="predicted"/>
<dbReference type="InterPro" id="IPR058245">
    <property type="entry name" value="NreC/VraR/RcsB-like_REC"/>
</dbReference>
<dbReference type="InterPro" id="IPR001789">
    <property type="entry name" value="Sig_transdc_resp-reg_receiver"/>
</dbReference>
<sequence length="220" mass="24962">MSKTIKIILVDDEILFRKGISFLLEKEKNIKVIFEASDGSELISFLKESSIHPDIIIMDLKMPILNGVEATKLIRNEFPKIKIIALTSYNSKSFVANMISVGAVSYLVKNATPQELLLTINEVAAKGFYYDEFVMKNIQENMCVSKNIKSYLDNNFLTSRELEILKLICEQKNTVEIAEKLFISPRTVEGHRNNLLLKTESKNIAGLVVYAIQNEITLIQ</sequence>
<dbReference type="PROSITE" id="PS50043">
    <property type="entry name" value="HTH_LUXR_2"/>
    <property type="match status" value="1"/>
</dbReference>
<dbReference type="CDD" id="cd17535">
    <property type="entry name" value="REC_NarL-like"/>
    <property type="match status" value="1"/>
</dbReference>
<dbReference type="InterPro" id="IPR011006">
    <property type="entry name" value="CheY-like_superfamily"/>
</dbReference>
<dbReference type="Pfam" id="PF00196">
    <property type="entry name" value="GerE"/>
    <property type="match status" value="1"/>
</dbReference>
<dbReference type="SMART" id="SM00448">
    <property type="entry name" value="REC"/>
    <property type="match status" value="1"/>
</dbReference>
<feature type="modified residue" description="4-aspartylphosphate" evidence="5">
    <location>
        <position position="59"/>
    </location>
</feature>
<dbReference type="PANTHER" id="PTHR43214:SF41">
    <property type="entry name" value="NITRATE_NITRITE RESPONSE REGULATOR PROTEIN NARP"/>
    <property type="match status" value="1"/>
</dbReference>
<dbReference type="OrthoDB" id="9797341at2"/>
<evidence type="ECO:0000256" key="2">
    <source>
        <dbReference type="ARBA" id="ARBA00023015"/>
    </source>
</evidence>
<dbReference type="SUPFAM" id="SSF46894">
    <property type="entry name" value="C-terminal effector domain of the bipartite response regulators"/>
    <property type="match status" value="1"/>
</dbReference>
<dbReference type="InterPro" id="IPR039420">
    <property type="entry name" value="WalR-like"/>
</dbReference>
<evidence type="ECO:0000259" key="7">
    <source>
        <dbReference type="PROSITE" id="PS50110"/>
    </source>
</evidence>
<reference evidence="8 9" key="1">
    <citation type="submission" date="2018-10" db="EMBL/GenBank/DDBJ databases">
        <title>Genomic Encyclopedia of Archaeal and Bacterial Type Strains, Phase II (KMG-II): from individual species to whole genera.</title>
        <authorList>
            <person name="Goeker M."/>
        </authorList>
    </citation>
    <scope>NUCLEOTIDE SEQUENCE [LARGE SCALE GENOMIC DNA]</scope>
    <source>
        <strain evidence="8 9">DSM 15094</strain>
    </source>
</reference>
<evidence type="ECO:0000259" key="6">
    <source>
        <dbReference type="PROSITE" id="PS50043"/>
    </source>
</evidence>
<evidence type="ECO:0000313" key="8">
    <source>
        <dbReference type="EMBL" id="RKS90290.1"/>
    </source>
</evidence>
<comment type="caution">
    <text evidence="8">The sequence shown here is derived from an EMBL/GenBank/DDBJ whole genome shotgun (WGS) entry which is preliminary data.</text>
</comment>
<dbReference type="AlphaFoldDB" id="A0A495RSL5"/>
<evidence type="ECO:0000256" key="4">
    <source>
        <dbReference type="ARBA" id="ARBA00023163"/>
    </source>
</evidence>
<dbReference type="Gene3D" id="3.40.50.2300">
    <property type="match status" value="1"/>
</dbReference>
<dbReference type="PANTHER" id="PTHR43214">
    <property type="entry name" value="TWO-COMPONENT RESPONSE REGULATOR"/>
    <property type="match status" value="1"/>
</dbReference>
<dbReference type="CDD" id="cd06170">
    <property type="entry name" value="LuxR_C_like"/>
    <property type="match status" value="1"/>
</dbReference>
<dbReference type="SMART" id="SM00421">
    <property type="entry name" value="HTH_LUXR"/>
    <property type="match status" value="1"/>
</dbReference>